<evidence type="ECO:0000313" key="3">
    <source>
        <dbReference type="Proteomes" id="UP000297225"/>
    </source>
</evidence>
<evidence type="ECO:0000256" key="1">
    <source>
        <dbReference type="SAM" id="SignalP"/>
    </source>
</evidence>
<keyword evidence="1" id="KW-0732">Signal</keyword>
<dbReference type="PROSITE" id="PS51257">
    <property type="entry name" value="PROKAR_LIPOPROTEIN"/>
    <property type="match status" value="1"/>
</dbReference>
<protein>
    <recommendedName>
        <fullName evidence="4">Lipocalin-like domain-containing protein</fullName>
    </recommendedName>
</protein>
<name>A0A4Y8WP86_9PORP</name>
<dbReference type="RefSeq" id="WP_134852622.1">
    <property type="nucleotide sequence ID" value="NZ_CP197400.1"/>
</dbReference>
<evidence type="ECO:0008006" key="4">
    <source>
        <dbReference type="Google" id="ProtNLM"/>
    </source>
</evidence>
<accession>A0A4Y8WP86</accession>
<gene>
    <name evidence="2" type="ORF">E4P47_05080</name>
</gene>
<evidence type="ECO:0000313" key="2">
    <source>
        <dbReference type="EMBL" id="TFH95200.1"/>
    </source>
</evidence>
<dbReference type="GeneID" id="66797011"/>
<comment type="caution">
    <text evidence="2">The sequence shown here is derived from an EMBL/GenBank/DDBJ whole genome shotgun (WGS) entry which is preliminary data.</text>
</comment>
<dbReference type="EMBL" id="SPNC01000061">
    <property type="protein sequence ID" value="TFH95200.1"/>
    <property type="molecule type" value="Genomic_DNA"/>
</dbReference>
<sequence length="150" mass="17080">MKKILLLQLLLMTTLFVSCVGMKESPKVQEKPFDIVRTKWEATYRFDEKDPKSALVSVIYDFKTSTEVVFVHTIKEGSVDPGEFPNEPINLSYTYITPTLKILSADKKTRTVYKVDEKAGTMSIVGDEVLDNGKWVEGKEGYKITLHLKK</sequence>
<proteinExistence type="predicted"/>
<dbReference type="Proteomes" id="UP000297225">
    <property type="component" value="Unassembled WGS sequence"/>
</dbReference>
<reference evidence="2 3" key="1">
    <citation type="submission" date="2019-03" db="EMBL/GenBank/DDBJ databases">
        <title>Porphyromonas levii Isolated from the Uterus of Dairy Cows.</title>
        <authorList>
            <person name="Francis A.M."/>
        </authorList>
    </citation>
    <scope>NUCLEOTIDE SEQUENCE [LARGE SCALE GENOMIC DNA]</scope>
    <source>
        <strain evidence="2 3">AF5678</strain>
    </source>
</reference>
<keyword evidence="3" id="KW-1185">Reference proteome</keyword>
<feature type="signal peptide" evidence="1">
    <location>
        <begin position="1"/>
        <end position="19"/>
    </location>
</feature>
<organism evidence="2 3">
    <name type="scientific">Porphyromonas levii</name>
    <dbReference type="NCBI Taxonomy" id="28114"/>
    <lineage>
        <taxon>Bacteria</taxon>
        <taxon>Pseudomonadati</taxon>
        <taxon>Bacteroidota</taxon>
        <taxon>Bacteroidia</taxon>
        <taxon>Bacteroidales</taxon>
        <taxon>Porphyromonadaceae</taxon>
        <taxon>Porphyromonas</taxon>
    </lineage>
</organism>
<feature type="chain" id="PRO_5021298637" description="Lipocalin-like domain-containing protein" evidence="1">
    <location>
        <begin position="20"/>
        <end position="150"/>
    </location>
</feature>
<dbReference type="AlphaFoldDB" id="A0A4Y8WP86"/>